<dbReference type="SUPFAM" id="SSF82153">
    <property type="entry name" value="FAS1 domain"/>
    <property type="match status" value="3"/>
</dbReference>
<dbReference type="EMBL" id="JBHTKA010000007">
    <property type="protein sequence ID" value="MFD1001040.1"/>
    <property type="molecule type" value="Genomic_DNA"/>
</dbReference>
<proteinExistence type="predicted"/>
<dbReference type="Proteomes" id="UP001597112">
    <property type="component" value="Unassembled WGS sequence"/>
</dbReference>
<name>A0ABW3K6F8_9BACT</name>
<reference evidence="3" key="1">
    <citation type="journal article" date="2019" name="Int. J. Syst. Evol. Microbiol.">
        <title>The Global Catalogue of Microorganisms (GCM) 10K type strain sequencing project: providing services to taxonomists for standard genome sequencing and annotation.</title>
        <authorList>
            <consortium name="The Broad Institute Genomics Platform"/>
            <consortium name="The Broad Institute Genome Sequencing Center for Infectious Disease"/>
            <person name="Wu L."/>
            <person name="Ma J."/>
        </authorList>
    </citation>
    <scope>NUCLEOTIDE SEQUENCE [LARGE SCALE GENOMIC DNA]</scope>
    <source>
        <strain evidence="3">CCUG 58938</strain>
    </source>
</reference>
<gene>
    <name evidence="2" type="ORF">ACFQ21_17065</name>
</gene>
<dbReference type="PANTHER" id="PTHR10900:SF77">
    <property type="entry name" value="FI19380P1"/>
    <property type="match status" value="1"/>
</dbReference>
<keyword evidence="3" id="KW-1185">Reference proteome</keyword>
<dbReference type="PANTHER" id="PTHR10900">
    <property type="entry name" value="PERIOSTIN-RELATED"/>
    <property type="match status" value="1"/>
</dbReference>
<protein>
    <submittedName>
        <fullName evidence="2">Fasciclin domain-containing protein</fullName>
    </submittedName>
</protein>
<organism evidence="2 3">
    <name type="scientific">Ohtaekwangia kribbensis</name>
    <dbReference type="NCBI Taxonomy" id="688913"/>
    <lineage>
        <taxon>Bacteria</taxon>
        <taxon>Pseudomonadati</taxon>
        <taxon>Bacteroidota</taxon>
        <taxon>Cytophagia</taxon>
        <taxon>Cytophagales</taxon>
        <taxon>Fulvivirgaceae</taxon>
        <taxon>Ohtaekwangia</taxon>
    </lineage>
</organism>
<dbReference type="Pfam" id="PF02469">
    <property type="entry name" value="Fasciclin"/>
    <property type="match status" value="3"/>
</dbReference>
<dbReference type="InterPro" id="IPR000782">
    <property type="entry name" value="FAS1_domain"/>
</dbReference>
<feature type="domain" description="FAS1" evidence="1">
    <location>
        <begin position="186"/>
        <end position="320"/>
    </location>
</feature>
<dbReference type="PROSITE" id="PS51257">
    <property type="entry name" value="PROKAR_LIPOPROTEIN"/>
    <property type="match status" value="1"/>
</dbReference>
<dbReference type="InterPro" id="IPR036378">
    <property type="entry name" value="FAS1_dom_sf"/>
</dbReference>
<accession>A0ABW3K6F8</accession>
<feature type="domain" description="FAS1" evidence="1">
    <location>
        <begin position="329"/>
        <end position="472"/>
    </location>
</feature>
<sequence>MKVNIQKHVLRSTFSRLAITMVVALSLVFISSCDDDDDSPSQPDQTIVEIAQGNNNLSSLVAALSKYPDLVSTLNGNGKYTVFAPTNTAFTSLLAAIGQTSIDDVPENVLKNILQYHVVTSGAVKSTQLTNGNVEAANGEDIAVTITGGVKLNVNVNVVTADVEASNGVVHIIDAVLVPPSVTPIVGTIVAPAYFNKNFTTLIAAVQAADASILTTLLGNGPSNKKLTLFAPTNAAFTAAGITTLPDKATLNAVLKYHVIDDEVRAAELPSGSASITTLGGNFYLSNNGANGVFINGTTKVTATDITGSNGVVHVIDRTLIPPSKTIAGIATDLSTASSPQFTQLVAALARTSGTDTDLLAAVSNGDANLTVFAPTDAAFQQLYDVLDVEGVNDIPLATLTAVLQHHVVAARVFSTDLVNGNVATLNGNVTISATNKTITDGSGNVANLSTNAALLNVLATNGVIHTIDRVLLPD</sequence>
<dbReference type="Gene3D" id="2.30.180.10">
    <property type="entry name" value="FAS1 domain"/>
    <property type="match status" value="3"/>
</dbReference>
<feature type="domain" description="FAS1" evidence="1">
    <location>
        <begin position="44"/>
        <end position="177"/>
    </location>
</feature>
<evidence type="ECO:0000313" key="3">
    <source>
        <dbReference type="Proteomes" id="UP001597112"/>
    </source>
</evidence>
<comment type="caution">
    <text evidence="2">The sequence shown here is derived from an EMBL/GenBank/DDBJ whole genome shotgun (WGS) entry which is preliminary data.</text>
</comment>
<evidence type="ECO:0000259" key="1">
    <source>
        <dbReference type="PROSITE" id="PS50213"/>
    </source>
</evidence>
<dbReference type="SMART" id="SM00554">
    <property type="entry name" value="FAS1"/>
    <property type="match status" value="3"/>
</dbReference>
<evidence type="ECO:0000313" key="2">
    <source>
        <dbReference type="EMBL" id="MFD1001040.1"/>
    </source>
</evidence>
<dbReference type="PROSITE" id="PS50213">
    <property type="entry name" value="FAS1"/>
    <property type="match status" value="3"/>
</dbReference>
<dbReference type="RefSeq" id="WP_377580492.1">
    <property type="nucleotide sequence ID" value="NZ_JBHTKA010000007.1"/>
</dbReference>
<dbReference type="InterPro" id="IPR050904">
    <property type="entry name" value="Adhesion/Biosynth-related"/>
</dbReference>